<organism evidence="1 2">
    <name type="scientific">Albula glossodonta</name>
    <name type="common">roundjaw bonefish</name>
    <dbReference type="NCBI Taxonomy" id="121402"/>
    <lineage>
        <taxon>Eukaryota</taxon>
        <taxon>Metazoa</taxon>
        <taxon>Chordata</taxon>
        <taxon>Craniata</taxon>
        <taxon>Vertebrata</taxon>
        <taxon>Euteleostomi</taxon>
        <taxon>Actinopterygii</taxon>
        <taxon>Neopterygii</taxon>
        <taxon>Teleostei</taxon>
        <taxon>Albuliformes</taxon>
        <taxon>Albulidae</taxon>
        <taxon>Albula</taxon>
    </lineage>
</organism>
<evidence type="ECO:0000313" key="1">
    <source>
        <dbReference type="EMBL" id="KAG9334139.1"/>
    </source>
</evidence>
<protein>
    <submittedName>
        <fullName evidence="1">Uncharacterized protein</fullName>
    </submittedName>
</protein>
<dbReference type="Proteomes" id="UP000824540">
    <property type="component" value="Unassembled WGS sequence"/>
</dbReference>
<gene>
    <name evidence="1" type="ORF">JZ751_009111</name>
</gene>
<keyword evidence="2" id="KW-1185">Reference proteome</keyword>
<sequence>MGGGEVKLEEGILTTVSDPQRWRQDMTHSRKQTHHGFWREACDGAAPMFIFAGPGALRLLTPLLLSGTYFEVPFDSNMNRTKNRPLVRGQIR</sequence>
<accession>A0A8T2N0X7</accession>
<name>A0A8T2N0X7_9TELE</name>
<dbReference type="AlphaFoldDB" id="A0A8T2N0X7"/>
<comment type="caution">
    <text evidence="1">The sequence shown here is derived from an EMBL/GenBank/DDBJ whole genome shotgun (WGS) entry which is preliminary data.</text>
</comment>
<proteinExistence type="predicted"/>
<reference evidence="1" key="1">
    <citation type="thesis" date="2021" institute="BYU ScholarsArchive" country="Provo, UT, USA">
        <title>Applications of and Algorithms for Genome Assembly and Genomic Analyses with an Emphasis on Marine Teleosts.</title>
        <authorList>
            <person name="Pickett B.D."/>
        </authorList>
    </citation>
    <scope>NUCLEOTIDE SEQUENCE</scope>
    <source>
        <strain evidence="1">HI-2016</strain>
    </source>
</reference>
<dbReference type="EMBL" id="JAFBMS010000162">
    <property type="protein sequence ID" value="KAG9334139.1"/>
    <property type="molecule type" value="Genomic_DNA"/>
</dbReference>
<dbReference type="OrthoDB" id="5211at2759"/>
<evidence type="ECO:0000313" key="2">
    <source>
        <dbReference type="Proteomes" id="UP000824540"/>
    </source>
</evidence>